<dbReference type="InterPro" id="IPR002885">
    <property type="entry name" value="PPR_rpt"/>
</dbReference>
<evidence type="ECO:0000313" key="5">
    <source>
        <dbReference type="EMBL" id="KAL3748254.1"/>
    </source>
</evidence>
<name>A0ABD3L913_EUCGL</name>
<comment type="similarity">
    <text evidence="1">Belongs to the PPR family. P subfamily.</text>
</comment>
<feature type="repeat" description="PPR" evidence="3">
    <location>
        <begin position="186"/>
        <end position="220"/>
    </location>
</feature>
<organism evidence="5 6">
    <name type="scientific">Eucalyptus globulus</name>
    <name type="common">Tasmanian blue gum</name>
    <dbReference type="NCBI Taxonomy" id="34317"/>
    <lineage>
        <taxon>Eukaryota</taxon>
        <taxon>Viridiplantae</taxon>
        <taxon>Streptophyta</taxon>
        <taxon>Embryophyta</taxon>
        <taxon>Tracheophyta</taxon>
        <taxon>Spermatophyta</taxon>
        <taxon>Magnoliopsida</taxon>
        <taxon>eudicotyledons</taxon>
        <taxon>Gunneridae</taxon>
        <taxon>Pentapetalae</taxon>
        <taxon>rosids</taxon>
        <taxon>malvids</taxon>
        <taxon>Myrtales</taxon>
        <taxon>Myrtaceae</taxon>
        <taxon>Myrtoideae</taxon>
        <taxon>Eucalypteae</taxon>
        <taxon>Eucalyptus</taxon>
    </lineage>
</organism>
<keyword evidence="6" id="KW-1185">Reference proteome</keyword>
<evidence type="ECO:0008006" key="7">
    <source>
        <dbReference type="Google" id="ProtNLM"/>
    </source>
</evidence>
<reference evidence="5 6" key="1">
    <citation type="submission" date="2024-11" db="EMBL/GenBank/DDBJ databases">
        <title>Chromosome-level genome assembly of Eucalyptus globulus Labill. provides insights into its genome evolution.</title>
        <authorList>
            <person name="Li X."/>
        </authorList>
    </citation>
    <scope>NUCLEOTIDE SEQUENCE [LARGE SCALE GENOMIC DNA]</scope>
    <source>
        <strain evidence="5">CL2024</strain>
        <tissue evidence="5">Fresh tender leaves</tissue>
    </source>
</reference>
<dbReference type="PANTHER" id="PTHR47447">
    <property type="entry name" value="OS03G0856100 PROTEIN"/>
    <property type="match status" value="1"/>
</dbReference>
<evidence type="ECO:0000256" key="3">
    <source>
        <dbReference type="PROSITE-ProRule" id="PRU00708"/>
    </source>
</evidence>
<comment type="caution">
    <text evidence="5">The sequence shown here is derived from an EMBL/GenBank/DDBJ whole genome shotgun (WGS) entry which is preliminary data.</text>
</comment>
<keyword evidence="2" id="KW-0677">Repeat</keyword>
<gene>
    <name evidence="5" type="ORF">ACJRO7_009486</name>
</gene>
<dbReference type="Pfam" id="PF12854">
    <property type="entry name" value="PPR_1"/>
    <property type="match status" value="1"/>
</dbReference>
<dbReference type="Proteomes" id="UP001634007">
    <property type="component" value="Unassembled WGS sequence"/>
</dbReference>
<proteinExistence type="inferred from homology"/>
<evidence type="ECO:0000256" key="4">
    <source>
        <dbReference type="SAM" id="MobiDB-lite"/>
    </source>
</evidence>
<feature type="repeat" description="PPR" evidence="3">
    <location>
        <begin position="244"/>
        <end position="278"/>
    </location>
</feature>
<dbReference type="Gene3D" id="1.25.40.10">
    <property type="entry name" value="Tetratricopeptide repeat domain"/>
    <property type="match status" value="2"/>
</dbReference>
<evidence type="ECO:0000256" key="2">
    <source>
        <dbReference type="ARBA" id="ARBA00022737"/>
    </source>
</evidence>
<evidence type="ECO:0000313" key="6">
    <source>
        <dbReference type="Proteomes" id="UP001634007"/>
    </source>
</evidence>
<evidence type="ECO:0000256" key="1">
    <source>
        <dbReference type="ARBA" id="ARBA00007626"/>
    </source>
</evidence>
<feature type="region of interest" description="Disordered" evidence="4">
    <location>
        <begin position="108"/>
        <end position="135"/>
    </location>
</feature>
<feature type="compositionally biased region" description="Low complexity" evidence="4">
    <location>
        <begin position="108"/>
        <end position="117"/>
    </location>
</feature>
<dbReference type="PROSITE" id="PS51375">
    <property type="entry name" value="PPR"/>
    <property type="match status" value="2"/>
</dbReference>
<dbReference type="PANTHER" id="PTHR47447:SF17">
    <property type="entry name" value="OS12G0638900 PROTEIN"/>
    <property type="match status" value="1"/>
</dbReference>
<dbReference type="Pfam" id="PF13041">
    <property type="entry name" value="PPR_2"/>
    <property type="match status" value="2"/>
</dbReference>
<dbReference type="AlphaFoldDB" id="A0ABD3L913"/>
<sequence>MLTLLHRPPAQTTTISTSFSFFAAASTPPLPPPPRPLDASIAASILAATPQTLPGILQDPTIQWTPDLVDKTLKRLWNHAPKALSFFAHLSRRRPGYAPLPPPLTTPSTSLCASATSGTHGPSAPPRRRSPSSPRGVLVDARARLPSGFELLSSFNTILDILCKSRHVEMASNKLFKVFGGRFKADCVSYNIIANRWCLIKRTPMALEVLKEMVDRGLTPTSTTYNIMLKGFFRAGQKRKCDIDVVTYTTVINGFGIDGEIKEAKRVFGEMSREGILPSVATYNAMIQVLYRKDNVENAILVFEVLRKGYVPNSITYNLVIRGPCHAGHMDRAVE</sequence>
<protein>
    <recommendedName>
        <fullName evidence="7">Pentatricopeptide repeat-containing protein</fullName>
    </recommendedName>
</protein>
<dbReference type="EMBL" id="JBJKBG010000002">
    <property type="protein sequence ID" value="KAL3748254.1"/>
    <property type="molecule type" value="Genomic_DNA"/>
</dbReference>
<dbReference type="InterPro" id="IPR011990">
    <property type="entry name" value="TPR-like_helical_dom_sf"/>
</dbReference>
<accession>A0ABD3L913</accession>
<dbReference type="NCBIfam" id="TIGR00756">
    <property type="entry name" value="PPR"/>
    <property type="match status" value="2"/>
</dbReference>
<dbReference type="Pfam" id="PF01535">
    <property type="entry name" value="PPR"/>
    <property type="match status" value="1"/>
</dbReference>